<feature type="non-terminal residue" evidence="2">
    <location>
        <position position="102"/>
    </location>
</feature>
<name>A0A813EW01_POLGL</name>
<protein>
    <submittedName>
        <fullName evidence="2">Uncharacterized protein</fullName>
    </submittedName>
</protein>
<reference evidence="2" key="1">
    <citation type="submission" date="2021-02" db="EMBL/GenBank/DDBJ databases">
        <authorList>
            <person name="Dougan E. K."/>
            <person name="Rhodes N."/>
            <person name="Thang M."/>
            <person name="Chan C."/>
        </authorList>
    </citation>
    <scope>NUCLEOTIDE SEQUENCE</scope>
</reference>
<dbReference type="Proteomes" id="UP000654075">
    <property type="component" value="Unassembled WGS sequence"/>
</dbReference>
<evidence type="ECO:0000313" key="2">
    <source>
        <dbReference type="EMBL" id="CAE8605335.1"/>
    </source>
</evidence>
<dbReference type="AlphaFoldDB" id="A0A813EW01"/>
<gene>
    <name evidence="2" type="ORF">PGLA1383_LOCUS23452</name>
</gene>
<feature type="compositionally biased region" description="Polar residues" evidence="1">
    <location>
        <begin position="7"/>
        <end position="23"/>
    </location>
</feature>
<accession>A0A813EW01</accession>
<dbReference type="EMBL" id="CAJNNV010017697">
    <property type="protein sequence ID" value="CAE8605335.1"/>
    <property type="molecule type" value="Genomic_DNA"/>
</dbReference>
<feature type="region of interest" description="Disordered" evidence="1">
    <location>
        <begin position="1"/>
        <end position="23"/>
    </location>
</feature>
<keyword evidence="3" id="KW-1185">Reference proteome</keyword>
<evidence type="ECO:0000256" key="1">
    <source>
        <dbReference type="SAM" id="MobiDB-lite"/>
    </source>
</evidence>
<comment type="caution">
    <text evidence="2">The sequence shown here is derived from an EMBL/GenBank/DDBJ whole genome shotgun (WGS) entry which is preliminary data.</text>
</comment>
<feature type="non-terminal residue" evidence="2">
    <location>
        <position position="1"/>
    </location>
</feature>
<evidence type="ECO:0000313" key="3">
    <source>
        <dbReference type="Proteomes" id="UP000654075"/>
    </source>
</evidence>
<organism evidence="2 3">
    <name type="scientific">Polarella glacialis</name>
    <name type="common">Dinoflagellate</name>
    <dbReference type="NCBI Taxonomy" id="89957"/>
    <lineage>
        <taxon>Eukaryota</taxon>
        <taxon>Sar</taxon>
        <taxon>Alveolata</taxon>
        <taxon>Dinophyceae</taxon>
        <taxon>Suessiales</taxon>
        <taxon>Suessiaceae</taxon>
        <taxon>Polarella</taxon>
    </lineage>
</organism>
<proteinExistence type="predicted"/>
<sequence>EVHDSRQFTWGPQTTVRSPSSGQITEVSCPWQADDTTATWQVEQPSLRTLPREQVTASLRAALQLDSFQVGSSSRGRRQLLTLDLPFGGSCTFFIYFPPGYQ</sequence>